<dbReference type="AlphaFoldDB" id="A0A1Y1KXN6"/>
<proteinExistence type="predicted"/>
<name>A0A1Y1KXN6_PHOPY</name>
<sequence length="117" mass="14076">MDKKVIENCSQEERIPEALENVVGRANRTEFDAVHRRFTEPKDPKLIREYQVANDYYCDQCRLFFAPDVVGLRTHFKEDMVRHRPVGNCFYCNGPVYAYYYNNNRRIHHNCRNRNQT</sequence>
<reference evidence="1" key="1">
    <citation type="journal article" date="2016" name="Sci. Rep.">
        <title>Molecular characterization of firefly nuptial gifts: a multi-omics approach sheds light on postcopulatory sexual selection.</title>
        <authorList>
            <person name="Al-Wathiqui N."/>
            <person name="Fallon T.R."/>
            <person name="South A."/>
            <person name="Weng J.K."/>
            <person name="Lewis S.M."/>
        </authorList>
    </citation>
    <scope>NUCLEOTIDE SEQUENCE</scope>
</reference>
<organism evidence="1">
    <name type="scientific">Photinus pyralis</name>
    <name type="common">Common eastern firefly</name>
    <name type="synonym">Lampyris pyralis</name>
    <dbReference type="NCBI Taxonomy" id="7054"/>
    <lineage>
        <taxon>Eukaryota</taxon>
        <taxon>Metazoa</taxon>
        <taxon>Ecdysozoa</taxon>
        <taxon>Arthropoda</taxon>
        <taxon>Hexapoda</taxon>
        <taxon>Insecta</taxon>
        <taxon>Pterygota</taxon>
        <taxon>Neoptera</taxon>
        <taxon>Endopterygota</taxon>
        <taxon>Coleoptera</taxon>
        <taxon>Polyphaga</taxon>
        <taxon>Elateriformia</taxon>
        <taxon>Elateroidea</taxon>
        <taxon>Lampyridae</taxon>
        <taxon>Lampyrinae</taxon>
        <taxon>Photinus</taxon>
    </lineage>
</organism>
<protein>
    <submittedName>
        <fullName evidence="1">Uncharacterized protein</fullName>
    </submittedName>
</protein>
<evidence type="ECO:0000313" key="1">
    <source>
        <dbReference type="EMBL" id="JAV64455.1"/>
    </source>
</evidence>
<dbReference type="EMBL" id="GEZM01074855">
    <property type="protein sequence ID" value="JAV64455.1"/>
    <property type="molecule type" value="Transcribed_RNA"/>
</dbReference>
<dbReference type="EMBL" id="GEZM01074853">
    <property type="protein sequence ID" value="JAV64458.1"/>
    <property type="molecule type" value="Transcribed_RNA"/>
</dbReference>
<accession>A0A1Y1KXN6</accession>